<dbReference type="GO" id="GO:0005737">
    <property type="term" value="C:cytoplasm"/>
    <property type="evidence" value="ECO:0007669"/>
    <property type="project" value="UniProtKB-SubCell"/>
</dbReference>
<dbReference type="EMBL" id="RBIM01000004">
    <property type="protein sequence ID" value="RKQ96561.1"/>
    <property type="molecule type" value="Genomic_DNA"/>
</dbReference>
<evidence type="ECO:0000256" key="3">
    <source>
        <dbReference type="SAM" id="MobiDB-lite"/>
    </source>
</evidence>
<comment type="function">
    <text evidence="2">Functions as a ribosomal silencing factor. Interacts with ribosomal protein uL14 (rplN), blocking formation of intersubunit bridge B8. Prevents association of the 30S and 50S ribosomal subunits and the formation of functional ribosomes, thus repressing translation.</text>
</comment>
<dbReference type="RefSeq" id="WP_121211105.1">
    <property type="nucleotide sequence ID" value="NZ_RBIM01000004.1"/>
</dbReference>
<dbReference type="OrthoDB" id="9793681at2"/>
<dbReference type="Pfam" id="PF02410">
    <property type="entry name" value="RsfS"/>
    <property type="match status" value="1"/>
</dbReference>
<comment type="subcellular location">
    <subcellularLocation>
        <location evidence="2">Cytoplasm</location>
    </subcellularLocation>
</comment>
<dbReference type="GO" id="GO:0043023">
    <property type="term" value="F:ribosomal large subunit binding"/>
    <property type="evidence" value="ECO:0007669"/>
    <property type="project" value="TreeGrafter"/>
</dbReference>
<dbReference type="NCBIfam" id="TIGR00090">
    <property type="entry name" value="rsfS_iojap_ybeB"/>
    <property type="match status" value="1"/>
</dbReference>
<dbReference type="SUPFAM" id="SSF81301">
    <property type="entry name" value="Nucleotidyltransferase"/>
    <property type="match status" value="1"/>
</dbReference>
<keyword evidence="2" id="KW-0963">Cytoplasm</keyword>
<organism evidence="4 5">
    <name type="scientific">Maricaulis maris</name>
    <dbReference type="NCBI Taxonomy" id="74318"/>
    <lineage>
        <taxon>Bacteria</taxon>
        <taxon>Pseudomonadati</taxon>
        <taxon>Pseudomonadota</taxon>
        <taxon>Alphaproteobacteria</taxon>
        <taxon>Maricaulales</taxon>
        <taxon>Maricaulaceae</taxon>
        <taxon>Maricaulis</taxon>
    </lineage>
</organism>
<dbReference type="GO" id="GO:0017148">
    <property type="term" value="P:negative regulation of translation"/>
    <property type="evidence" value="ECO:0007669"/>
    <property type="project" value="UniProtKB-UniRule"/>
</dbReference>
<reference evidence="4 5" key="1">
    <citation type="submission" date="2018-10" db="EMBL/GenBank/DDBJ databases">
        <title>Genomic Encyclopedia of Type Strains, Phase IV (KMG-IV): sequencing the most valuable type-strain genomes for metagenomic binning, comparative biology and taxonomic classification.</title>
        <authorList>
            <person name="Goeker M."/>
        </authorList>
    </citation>
    <scope>NUCLEOTIDE SEQUENCE [LARGE SCALE GENOMIC DNA]</scope>
    <source>
        <strain evidence="4 5">DSM 4734</strain>
    </source>
</reference>
<comment type="similarity">
    <text evidence="1 2">Belongs to the Iojap/RsfS family.</text>
</comment>
<gene>
    <name evidence="2" type="primary">rsfS</name>
    <name evidence="4" type="ORF">C7435_1893</name>
</gene>
<protein>
    <recommendedName>
        <fullName evidence="2">Ribosomal silencing factor RsfS</fullName>
    </recommendedName>
</protein>
<dbReference type="InterPro" id="IPR004394">
    <property type="entry name" value="Iojap/RsfS/C7orf30"/>
</dbReference>
<dbReference type="GO" id="GO:0042256">
    <property type="term" value="P:cytosolic ribosome assembly"/>
    <property type="evidence" value="ECO:0007669"/>
    <property type="project" value="UniProtKB-UniRule"/>
</dbReference>
<dbReference type="InterPro" id="IPR043519">
    <property type="entry name" value="NT_sf"/>
</dbReference>
<evidence type="ECO:0000313" key="5">
    <source>
        <dbReference type="Proteomes" id="UP000273675"/>
    </source>
</evidence>
<evidence type="ECO:0000256" key="2">
    <source>
        <dbReference type="HAMAP-Rule" id="MF_01477"/>
    </source>
</evidence>
<name>A0A495D3S3_9PROT</name>
<dbReference type="Proteomes" id="UP000273675">
    <property type="component" value="Unassembled WGS sequence"/>
</dbReference>
<proteinExistence type="inferred from homology"/>
<comment type="subunit">
    <text evidence="2">Interacts with ribosomal protein uL14 (rplN).</text>
</comment>
<keyword evidence="2" id="KW-0678">Repressor</keyword>
<comment type="caution">
    <text evidence="4">The sequence shown here is derived from an EMBL/GenBank/DDBJ whole genome shotgun (WGS) entry which is preliminary data.</text>
</comment>
<dbReference type="Gene3D" id="3.30.460.10">
    <property type="entry name" value="Beta Polymerase, domain 2"/>
    <property type="match status" value="1"/>
</dbReference>
<feature type="region of interest" description="Disordered" evidence="3">
    <location>
        <begin position="1"/>
        <end position="25"/>
    </location>
</feature>
<evidence type="ECO:0000256" key="1">
    <source>
        <dbReference type="ARBA" id="ARBA00010574"/>
    </source>
</evidence>
<dbReference type="AlphaFoldDB" id="A0A495D3S3"/>
<keyword evidence="2" id="KW-0810">Translation regulation</keyword>
<dbReference type="HAMAP" id="MF_01477">
    <property type="entry name" value="Iojap_RsfS"/>
    <property type="match status" value="1"/>
</dbReference>
<feature type="compositionally biased region" description="Polar residues" evidence="3">
    <location>
        <begin position="1"/>
        <end position="11"/>
    </location>
</feature>
<sequence length="143" mass="15694">MAERTLTLSTELSRRAEQETASAVRVTGDDGPVEALETLILDSLDDDKAEDVVAIDLRGKSSITDIMIIASGRSARHVAALADHLVRKLKEAGCGKARIEGTQTNDWVLIDMGDVIVHLFRPEVREFYNLEKMWSVEPDASAS</sequence>
<dbReference type="PANTHER" id="PTHR21043:SF0">
    <property type="entry name" value="MITOCHONDRIAL ASSEMBLY OF RIBOSOMAL LARGE SUBUNIT PROTEIN 1"/>
    <property type="match status" value="1"/>
</dbReference>
<dbReference type="PANTHER" id="PTHR21043">
    <property type="entry name" value="IOJAP SUPERFAMILY ORTHOLOG"/>
    <property type="match status" value="1"/>
</dbReference>
<dbReference type="GO" id="GO:0090071">
    <property type="term" value="P:negative regulation of ribosome biogenesis"/>
    <property type="evidence" value="ECO:0007669"/>
    <property type="project" value="UniProtKB-UniRule"/>
</dbReference>
<accession>A0A495D3S3</accession>
<evidence type="ECO:0000313" key="4">
    <source>
        <dbReference type="EMBL" id="RKQ96561.1"/>
    </source>
</evidence>